<name>A0A7S2CCY2_9STRA</name>
<protein>
    <submittedName>
        <fullName evidence="2">Uncharacterized protein</fullName>
    </submittedName>
</protein>
<accession>A0A7S2CCY2</accession>
<keyword evidence="1" id="KW-1133">Transmembrane helix</keyword>
<dbReference type="AlphaFoldDB" id="A0A7S2CCY2"/>
<keyword evidence="1" id="KW-0812">Transmembrane</keyword>
<gene>
    <name evidence="2" type="ORF">DSPE1174_LOCUS13949</name>
</gene>
<evidence type="ECO:0000256" key="1">
    <source>
        <dbReference type="SAM" id="Phobius"/>
    </source>
</evidence>
<dbReference type="EMBL" id="HBGS01027546">
    <property type="protein sequence ID" value="CAD9422404.1"/>
    <property type="molecule type" value="Transcribed_RNA"/>
</dbReference>
<evidence type="ECO:0000313" key="2">
    <source>
        <dbReference type="EMBL" id="CAD9422404.1"/>
    </source>
</evidence>
<organism evidence="2">
    <name type="scientific">Octactis speculum</name>
    <dbReference type="NCBI Taxonomy" id="3111310"/>
    <lineage>
        <taxon>Eukaryota</taxon>
        <taxon>Sar</taxon>
        <taxon>Stramenopiles</taxon>
        <taxon>Ochrophyta</taxon>
        <taxon>Dictyochophyceae</taxon>
        <taxon>Dictyochales</taxon>
        <taxon>Dictyochaceae</taxon>
        <taxon>Octactis</taxon>
    </lineage>
</organism>
<reference evidence="2" key="1">
    <citation type="submission" date="2021-01" db="EMBL/GenBank/DDBJ databases">
        <authorList>
            <person name="Corre E."/>
            <person name="Pelletier E."/>
            <person name="Niang G."/>
            <person name="Scheremetjew M."/>
            <person name="Finn R."/>
            <person name="Kale V."/>
            <person name="Holt S."/>
            <person name="Cochrane G."/>
            <person name="Meng A."/>
            <person name="Brown T."/>
            <person name="Cohen L."/>
        </authorList>
    </citation>
    <scope>NUCLEOTIDE SEQUENCE</scope>
    <source>
        <strain evidence="2">CCMP1381</strain>
    </source>
</reference>
<proteinExistence type="predicted"/>
<feature type="transmembrane region" description="Helical" evidence="1">
    <location>
        <begin position="26"/>
        <end position="43"/>
    </location>
</feature>
<keyword evidence="1" id="KW-0472">Membrane</keyword>
<sequence length="102" mass="10156">MPASSTAVPHVPVAGSLPGSGYDSRFALACLILVQFWSAVAAARRVAVCRHSIAWIFSAARFASVLGGMSETQFSSCKEGSASGAVGVSASGAGDVACTCAS</sequence>